<feature type="domain" description="Glycosyltransferase 2-like" evidence="1">
    <location>
        <begin position="45"/>
        <end position="172"/>
    </location>
</feature>
<dbReference type="AlphaFoldDB" id="A0AAV4K846"/>
<dbReference type="RefSeq" id="WP_017871233.1">
    <property type="nucleotide sequence ID" value="NZ_BMLZ01000048.1"/>
</dbReference>
<evidence type="ECO:0000313" key="4">
    <source>
        <dbReference type="Proteomes" id="UP000630135"/>
    </source>
</evidence>
<dbReference type="EMBL" id="BMMA01000039">
    <property type="protein sequence ID" value="GGI91725.1"/>
    <property type="molecule type" value="Genomic_DNA"/>
</dbReference>
<evidence type="ECO:0000313" key="5">
    <source>
        <dbReference type="Proteomes" id="UP000652720"/>
    </source>
</evidence>
<sequence length="358" mass="38971">MKLFAFLYHTLTGGFLAYRVLMLLINAATFPRLRPQSAAPGVRVSLLVPARDEEANLRRNLPGLLAQGAAEVLVLDDGSRDGTAETARQLGARVLTGEPLPPGWVGKTWACQQLAQAASGDVLIFTDADVTWHPGALGAVLAQLRHSGADLLSVWPRQRNVTPGERLLTPLAELPLIALFPLPLLRFPVPAASAANGQVMAFRRASYWHLGGHAAVRGEVLEDVRFAHRLRRAGGNLSLALGQECISVRMYRSYPDSVQGFGKNLLAVHGGHRALLALSFAFVLASYTVPWLGPVPGARRLRLASVAERLVTNLIAGRRQPADLAEGLLGPLTPLLMLPVYRRALRRQVTWKGREYRQ</sequence>
<dbReference type="GeneID" id="59165794"/>
<reference evidence="3" key="1">
    <citation type="journal article" date="2014" name="Int. J. Syst. Evol. Microbiol.">
        <title>Complete genome of a new Firmicutes species belonging to the dominant human colonic microbiota ('Ruminococcus bicirculans') reveals two chromosomes and a selective capacity to utilize plant glucans.</title>
        <authorList>
            <consortium name="NISC Comparative Sequencing Program"/>
            <person name="Wegmann U."/>
            <person name="Louis P."/>
            <person name="Goesmann A."/>
            <person name="Henrissat B."/>
            <person name="Duncan S.H."/>
            <person name="Flint H.J."/>
        </authorList>
    </citation>
    <scope>NUCLEOTIDE SEQUENCE</scope>
    <source>
        <strain evidence="3">CGMCC 1.8884</strain>
    </source>
</reference>
<reference evidence="4" key="3">
    <citation type="journal article" date="2019" name="Int. J. Syst. Evol. Microbiol.">
        <title>The Global Catalogue of Microorganisms (GCM) 10K type strain sequencing project: providing services to taxonomists for standard genome sequencing and annotation.</title>
        <authorList>
            <consortium name="The Broad Institute Genomics Platform"/>
            <consortium name="The Broad Institute Genome Sequencing Center for Infectious Disease"/>
            <person name="Wu L."/>
            <person name="Ma J."/>
        </authorList>
    </citation>
    <scope>NUCLEOTIDE SEQUENCE [LARGE SCALE GENOMIC DNA]</scope>
    <source>
        <strain evidence="4">CGMCC 1.8884</strain>
    </source>
</reference>
<reference evidence="2" key="4">
    <citation type="submission" date="2023-08" db="EMBL/GenBank/DDBJ databases">
        <authorList>
            <person name="Sun Q."/>
            <person name="Zhou Y."/>
        </authorList>
    </citation>
    <scope>NUCLEOTIDE SEQUENCE</scope>
    <source>
        <strain evidence="3">CGMCC 1.8884</strain>
        <strain evidence="2">CGMCC 1.8885</strain>
    </source>
</reference>
<dbReference type="SUPFAM" id="SSF53448">
    <property type="entry name" value="Nucleotide-diphospho-sugar transferases"/>
    <property type="match status" value="1"/>
</dbReference>
<dbReference type="Pfam" id="PF00535">
    <property type="entry name" value="Glycos_transf_2"/>
    <property type="match status" value="1"/>
</dbReference>
<dbReference type="Gene3D" id="3.90.550.10">
    <property type="entry name" value="Spore Coat Polysaccharide Biosynthesis Protein SpsA, Chain A"/>
    <property type="match status" value="1"/>
</dbReference>
<gene>
    <name evidence="3" type="ORF">GCM10008021_26790</name>
    <name evidence="2" type="ORF">GCM10010914_27740</name>
</gene>
<name>A0AAV4K846_9DEIO</name>
<organism evidence="2 5">
    <name type="scientific">Deinococcus wulumuqiensis</name>
    <dbReference type="NCBI Taxonomy" id="980427"/>
    <lineage>
        <taxon>Bacteria</taxon>
        <taxon>Thermotogati</taxon>
        <taxon>Deinococcota</taxon>
        <taxon>Deinococci</taxon>
        <taxon>Deinococcales</taxon>
        <taxon>Deinococcaceae</taxon>
        <taxon>Deinococcus</taxon>
    </lineage>
</organism>
<dbReference type="InterPro" id="IPR029044">
    <property type="entry name" value="Nucleotide-diphossugar_trans"/>
</dbReference>
<dbReference type="PANTHER" id="PTHR43646">
    <property type="entry name" value="GLYCOSYLTRANSFERASE"/>
    <property type="match status" value="1"/>
</dbReference>
<evidence type="ECO:0000259" key="1">
    <source>
        <dbReference type="Pfam" id="PF00535"/>
    </source>
</evidence>
<accession>A0AAV4K846</accession>
<evidence type="ECO:0000313" key="2">
    <source>
        <dbReference type="EMBL" id="GGI91725.1"/>
    </source>
</evidence>
<dbReference type="PANTHER" id="PTHR43646:SF3">
    <property type="entry name" value="SLR1566 PROTEIN"/>
    <property type="match status" value="1"/>
</dbReference>
<comment type="caution">
    <text evidence="2">The sequence shown here is derived from an EMBL/GenBank/DDBJ whole genome shotgun (WGS) entry which is preliminary data.</text>
</comment>
<proteinExistence type="predicted"/>
<dbReference type="Proteomes" id="UP000630135">
    <property type="component" value="Unassembled WGS sequence"/>
</dbReference>
<evidence type="ECO:0000313" key="3">
    <source>
        <dbReference type="EMBL" id="GGP31028.1"/>
    </source>
</evidence>
<dbReference type="InterPro" id="IPR001173">
    <property type="entry name" value="Glyco_trans_2-like"/>
</dbReference>
<keyword evidence="4" id="KW-1185">Reference proteome</keyword>
<dbReference type="Proteomes" id="UP000652720">
    <property type="component" value="Unassembled WGS sequence"/>
</dbReference>
<protein>
    <recommendedName>
        <fullName evidence="1">Glycosyltransferase 2-like domain-containing protein</fullName>
    </recommendedName>
</protein>
<dbReference type="EMBL" id="BMLZ01000048">
    <property type="protein sequence ID" value="GGP31028.1"/>
    <property type="molecule type" value="Genomic_DNA"/>
</dbReference>
<reference evidence="2" key="2">
    <citation type="journal article" date="2014" name="Int. J. Syst. Evol. Microbiol.">
        <title>Complete genome sequence of Corynebacterium casei LMG S-19264T (=DSM 44701T), isolated from a smear-ripened cheese.</title>
        <authorList>
            <consortium name="US DOE Joint Genome Institute (JGI-PGF)"/>
            <person name="Walter F."/>
            <person name="Albersmeier A."/>
            <person name="Kalinowski J."/>
            <person name="Ruckert C."/>
        </authorList>
    </citation>
    <scope>NUCLEOTIDE SEQUENCE</scope>
    <source>
        <strain evidence="2">CGMCC 1.8885</strain>
    </source>
</reference>